<reference evidence="1" key="1">
    <citation type="submission" date="2022-03" db="EMBL/GenBank/DDBJ databases">
        <authorList>
            <person name="Alioto T."/>
            <person name="Alioto T."/>
            <person name="Gomez Garrido J."/>
        </authorList>
    </citation>
    <scope>NUCLEOTIDE SEQUENCE</scope>
</reference>
<gene>
    <name evidence="1" type="ORF">PECUL_23A057562</name>
</gene>
<name>A0AAD1WMP5_PELCU</name>
<sequence length="143" mass="15330">MVKAISLKALDAFSGHLWVTLSQLQAAPVTRTGALAIDIEAQRGPLGSLAAGTQSPIEMDHPKYLPNPISLQKTPTLTLLTHCCNSTSRSTASSDKPILKKISWALAHYSNSCLAYVTFMVDWRDIGNGPEYEACGCVLPGCI</sequence>
<proteinExistence type="predicted"/>
<dbReference type="AlphaFoldDB" id="A0AAD1WMP5"/>
<organism evidence="1 2">
    <name type="scientific">Pelobates cultripes</name>
    <name type="common">Western spadefoot toad</name>
    <dbReference type="NCBI Taxonomy" id="61616"/>
    <lineage>
        <taxon>Eukaryota</taxon>
        <taxon>Metazoa</taxon>
        <taxon>Chordata</taxon>
        <taxon>Craniata</taxon>
        <taxon>Vertebrata</taxon>
        <taxon>Euteleostomi</taxon>
        <taxon>Amphibia</taxon>
        <taxon>Batrachia</taxon>
        <taxon>Anura</taxon>
        <taxon>Pelobatoidea</taxon>
        <taxon>Pelobatidae</taxon>
        <taxon>Pelobates</taxon>
    </lineage>
</organism>
<evidence type="ECO:0000313" key="2">
    <source>
        <dbReference type="Proteomes" id="UP001295444"/>
    </source>
</evidence>
<accession>A0AAD1WMP5</accession>
<dbReference type="EMBL" id="OW240921">
    <property type="protein sequence ID" value="CAH2320459.1"/>
    <property type="molecule type" value="Genomic_DNA"/>
</dbReference>
<keyword evidence="2" id="KW-1185">Reference proteome</keyword>
<evidence type="ECO:0000313" key="1">
    <source>
        <dbReference type="EMBL" id="CAH2320459.1"/>
    </source>
</evidence>
<protein>
    <submittedName>
        <fullName evidence="1">Uncharacterized protein</fullName>
    </submittedName>
</protein>
<dbReference type="Proteomes" id="UP001295444">
    <property type="component" value="Chromosome 10"/>
</dbReference>